<dbReference type="AlphaFoldDB" id="A0A3B0VR02"/>
<evidence type="ECO:0000313" key="1">
    <source>
        <dbReference type="EMBL" id="VAW41482.1"/>
    </source>
</evidence>
<gene>
    <name evidence="1" type="ORF">MNBD_DELTA04-985</name>
</gene>
<accession>A0A3B0VR02</accession>
<dbReference type="EMBL" id="UOEY01000124">
    <property type="protein sequence ID" value="VAW41482.1"/>
    <property type="molecule type" value="Genomic_DNA"/>
</dbReference>
<reference evidence="1" key="1">
    <citation type="submission" date="2018-06" db="EMBL/GenBank/DDBJ databases">
        <authorList>
            <person name="Zhirakovskaya E."/>
        </authorList>
    </citation>
    <scope>NUCLEOTIDE SEQUENCE</scope>
</reference>
<name>A0A3B0VR02_9ZZZZ</name>
<proteinExistence type="predicted"/>
<organism evidence="1">
    <name type="scientific">hydrothermal vent metagenome</name>
    <dbReference type="NCBI Taxonomy" id="652676"/>
    <lineage>
        <taxon>unclassified sequences</taxon>
        <taxon>metagenomes</taxon>
        <taxon>ecological metagenomes</taxon>
    </lineage>
</organism>
<protein>
    <submittedName>
        <fullName evidence="1">Uncharacterized protein</fullName>
    </submittedName>
</protein>
<sequence>MEEEQGGAHGICFGLNRTTDEKSLAAFLRLFNKKDLTSVLIPRMTDDEIMRVVDLLTDVMRNHLQEKEYHELFLGDKRHSG</sequence>